<dbReference type="InterPro" id="IPR026191">
    <property type="entry name" value="LRIF1"/>
</dbReference>
<proteinExistence type="predicted"/>
<feature type="compositionally biased region" description="Basic residues" evidence="1">
    <location>
        <begin position="653"/>
        <end position="670"/>
    </location>
</feature>
<protein>
    <submittedName>
        <fullName evidence="2">Ligand-dependent nuclear receptor-interacting factor 1</fullName>
    </submittedName>
</protein>
<dbReference type="GO" id="GO:0006355">
    <property type="term" value="P:regulation of DNA-templated transcription"/>
    <property type="evidence" value="ECO:0007669"/>
    <property type="project" value="InterPro"/>
</dbReference>
<feature type="region of interest" description="Disordered" evidence="1">
    <location>
        <begin position="652"/>
        <end position="674"/>
    </location>
</feature>
<keyword evidence="2" id="KW-0675">Receptor</keyword>
<dbReference type="Proteomes" id="UP001178508">
    <property type="component" value="Chromosome 4"/>
</dbReference>
<dbReference type="EMBL" id="OY660867">
    <property type="protein sequence ID" value="CAJ1055246.1"/>
    <property type="molecule type" value="Genomic_DNA"/>
</dbReference>
<evidence type="ECO:0000256" key="1">
    <source>
        <dbReference type="SAM" id="MobiDB-lite"/>
    </source>
</evidence>
<accession>A0AAV1F3E9</accession>
<organism evidence="2 3">
    <name type="scientific">Xyrichtys novacula</name>
    <name type="common">Pearly razorfish</name>
    <name type="synonym">Hemipteronotus novacula</name>
    <dbReference type="NCBI Taxonomy" id="13765"/>
    <lineage>
        <taxon>Eukaryota</taxon>
        <taxon>Metazoa</taxon>
        <taxon>Chordata</taxon>
        <taxon>Craniata</taxon>
        <taxon>Vertebrata</taxon>
        <taxon>Euteleostomi</taxon>
        <taxon>Actinopterygii</taxon>
        <taxon>Neopterygii</taxon>
        <taxon>Teleostei</taxon>
        <taxon>Neoteleostei</taxon>
        <taxon>Acanthomorphata</taxon>
        <taxon>Eupercaria</taxon>
        <taxon>Labriformes</taxon>
        <taxon>Labridae</taxon>
        <taxon>Xyrichtys</taxon>
    </lineage>
</organism>
<evidence type="ECO:0000313" key="3">
    <source>
        <dbReference type="Proteomes" id="UP001178508"/>
    </source>
</evidence>
<name>A0AAV1F3E9_XYRNO</name>
<dbReference type="AlphaFoldDB" id="A0AAV1F3E9"/>
<feature type="region of interest" description="Disordered" evidence="1">
    <location>
        <begin position="391"/>
        <end position="427"/>
    </location>
</feature>
<reference evidence="2" key="1">
    <citation type="submission" date="2023-08" db="EMBL/GenBank/DDBJ databases">
        <authorList>
            <person name="Alioto T."/>
            <person name="Alioto T."/>
            <person name="Gomez Garrido J."/>
        </authorList>
    </citation>
    <scope>NUCLEOTIDE SEQUENCE</scope>
</reference>
<feature type="region of interest" description="Disordered" evidence="1">
    <location>
        <begin position="216"/>
        <end position="250"/>
    </location>
</feature>
<dbReference type="GO" id="GO:0042974">
    <property type="term" value="F:nuclear retinoic acid receptor binding"/>
    <property type="evidence" value="ECO:0007669"/>
    <property type="project" value="InterPro"/>
</dbReference>
<dbReference type="PANTHER" id="PTHR16131:SF2">
    <property type="entry name" value="LIGAND-DEPENDENT NUCLEAR RECEPTOR-INTERACTING FACTOR 1"/>
    <property type="match status" value="1"/>
</dbReference>
<sequence length="738" mass="81087">MYAPVKDTPGGSGIIYQAVPAVGANGQNIMRLIPFQMVKNGLVQSQTSQPKTSPSLRNAVTANMTPLPAQVVASDPHILQFLRMQVLPKDVYSKGDIDLHHSQDKPLPQKKVPVSEKPAAHSEKTAAHCVKSQTLPGHVLVANKTSCIPRRLTVPASEPTQPIITSSAISTPDSSLDLVYISPIKPVNVDFNLVSTPSPPLRKLLPKKTPYASSFGPKPGLMLVPQAPQKPNSPTKWRIEEKKNSRPPQAVVSSYVASEVIRAVAKREKGCRPPDVMYQNISLMSQDTTGQREEDTVVLCNGKVFSKHAQIGQNDPSRPATKTYVFTKTNGPSPKLVQKKQVIIQSMSSKVIDLCDDTQEDISKQVASAATSSDEDNVIFMSYTPPKLKLGTAEDFTPKAAPGKKPDQMGSGGDGGAERTGTNPSSVRDAARMSMYKNEHLYVISQQSLSTLQEESVSNPSQNTCLESKSQQISDHRLRQMFGVTADVKICLQRIDEASTAFSHVEHHHCKSTMTEGGHQESNSSSCGVKSEEELSSEYTSLTLYSHISPLKCSHFEPGTKTLSASENKVHQGQREAEADSLISYMEPIDEDVLSTDEKDSPHKQDITTEAQEDKRRIGRTRKRTTCPCCFSGSPIKAVKWSLKTDLAEKFAGQRRRKDGAKTARKRGRLSGKMGCQTVKRRTDTADWDRSGTASVDSDELRCHEEIRRLRELLREKEAALELLRKNCSRDKASLTPI</sequence>
<keyword evidence="3" id="KW-1185">Reference proteome</keyword>
<feature type="region of interest" description="Disordered" evidence="1">
    <location>
        <begin position="594"/>
        <end position="616"/>
    </location>
</feature>
<dbReference type="PANTHER" id="PTHR16131">
    <property type="entry name" value="LIGAND-DEPENDENT NUCLEAR RECEPTOR-INTERACTING FACTOR 1"/>
    <property type="match status" value="1"/>
</dbReference>
<feature type="compositionally biased region" description="Basic and acidic residues" evidence="1">
    <location>
        <begin position="596"/>
        <end position="616"/>
    </location>
</feature>
<gene>
    <name evidence="2" type="ORF">XNOV1_A010522</name>
</gene>
<evidence type="ECO:0000313" key="2">
    <source>
        <dbReference type="EMBL" id="CAJ1055246.1"/>
    </source>
</evidence>